<evidence type="ECO:0000313" key="9">
    <source>
        <dbReference type="EMBL" id="QNI33475.1"/>
    </source>
</evidence>
<keyword evidence="5" id="KW-0597">Phosphoprotein</keyword>
<evidence type="ECO:0000259" key="7">
    <source>
        <dbReference type="PROSITE" id="PS50045"/>
    </source>
</evidence>
<keyword evidence="4" id="KW-0804">Transcription</keyword>
<evidence type="ECO:0000256" key="6">
    <source>
        <dbReference type="SAM" id="MobiDB-lite"/>
    </source>
</evidence>
<dbReference type="SMART" id="SM00448">
    <property type="entry name" value="REC"/>
    <property type="match status" value="1"/>
</dbReference>
<protein>
    <submittedName>
        <fullName evidence="9">Sigma-54-dependent Fis family transcriptional regulator</fullName>
    </submittedName>
</protein>
<dbReference type="Gene3D" id="3.40.50.300">
    <property type="entry name" value="P-loop containing nucleotide triphosphate hydrolases"/>
    <property type="match status" value="1"/>
</dbReference>
<dbReference type="InterPro" id="IPR001789">
    <property type="entry name" value="Sig_transdc_resp-reg_receiver"/>
</dbReference>
<keyword evidence="1" id="KW-0547">Nucleotide-binding</keyword>
<accession>A0A7G8BLQ5</accession>
<proteinExistence type="predicted"/>
<keyword evidence="3" id="KW-0805">Transcription regulation</keyword>
<dbReference type="InterPro" id="IPR027417">
    <property type="entry name" value="P-loop_NTPase"/>
</dbReference>
<organism evidence="9 10">
    <name type="scientific">Alloacidobacterium dinghuense</name>
    <dbReference type="NCBI Taxonomy" id="2763107"/>
    <lineage>
        <taxon>Bacteria</taxon>
        <taxon>Pseudomonadati</taxon>
        <taxon>Acidobacteriota</taxon>
        <taxon>Terriglobia</taxon>
        <taxon>Terriglobales</taxon>
        <taxon>Acidobacteriaceae</taxon>
        <taxon>Alloacidobacterium</taxon>
    </lineage>
</organism>
<dbReference type="Gene3D" id="3.40.50.2300">
    <property type="match status" value="1"/>
</dbReference>
<dbReference type="InterPro" id="IPR002078">
    <property type="entry name" value="Sigma_54_int"/>
</dbReference>
<evidence type="ECO:0000256" key="1">
    <source>
        <dbReference type="ARBA" id="ARBA00022741"/>
    </source>
</evidence>
<dbReference type="InterPro" id="IPR009057">
    <property type="entry name" value="Homeodomain-like_sf"/>
</dbReference>
<evidence type="ECO:0000256" key="2">
    <source>
        <dbReference type="ARBA" id="ARBA00022840"/>
    </source>
</evidence>
<dbReference type="Gene3D" id="1.10.10.60">
    <property type="entry name" value="Homeodomain-like"/>
    <property type="match status" value="1"/>
</dbReference>
<dbReference type="GO" id="GO:0043565">
    <property type="term" value="F:sequence-specific DNA binding"/>
    <property type="evidence" value="ECO:0007669"/>
    <property type="project" value="InterPro"/>
</dbReference>
<dbReference type="PANTHER" id="PTHR32071">
    <property type="entry name" value="TRANSCRIPTIONAL REGULATORY PROTEIN"/>
    <property type="match status" value="1"/>
</dbReference>
<dbReference type="RefSeq" id="WP_186744934.1">
    <property type="nucleotide sequence ID" value="NZ_CP060394.1"/>
</dbReference>
<dbReference type="SMART" id="SM00382">
    <property type="entry name" value="AAA"/>
    <property type="match status" value="1"/>
</dbReference>
<sequence>MTQKSIETARLFVVSHDSAVLRPIWLIGESNDWQFESSSNAWEAIERVQSGVTPDLLLLDLPPEDDDGLHILRWLRRLRPALPIILIGHQPDLGRKQEAIRMGARDYLARPLDERHLEAVIGQYLSQACEVSEAEISSDDVEQVNEENFFIGVSPIMRRLRAQAVLLAEANVPVLILGESGSGKETTARLLHKLSVRSGFEFAKVNCAALPSDLLERELFGYRRDGAAAGAKSGKLEHCARGTILLDEITEMSMDLQANLLQTLQNKRFVRPGTSNFVEVDVRILAASSTNMEQALSENRLREDLYYRLSAYTIHVPPLRQRKEELPLLSRHFMHQLAKHYGLSPRSFSPAIIEACRSYSWPGNLRELENFVKRYLMVGDRELTFEKNHSDANEVNQNISFSAPRRLKLVPAAITPSRSAATASDSLKSLVESVKLEAERNAIAAALEKTGWNRKAAARLLKVSYRTLLYKIEHYQMRSPDASVFPGGNGLRSKGAGFRGNGQTD</sequence>
<feature type="region of interest" description="Disordered" evidence="6">
    <location>
        <begin position="486"/>
        <end position="505"/>
    </location>
</feature>
<dbReference type="PROSITE" id="PS50110">
    <property type="entry name" value="RESPONSE_REGULATORY"/>
    <property type="match status" value="1"/>
</dbReference>
<keyword evidence="2" id="KW-0067">ATP-binding</keyword>
<dbReference type="Proteomes" id="UP000515312">
    <property type="component" value="Chromosome"/>
</dbReference>
<dbReference type="GO" id="GO:0005524">
    <property type="term" value="F:ATP binding"/>
    <property type="evidence" value="ECO:0007669"/>
    <property type="project" value="UniProtKB-KW"/>
</dbReference>
<dbReference type="Pfam" id="PF00158">
    <property type="entry name" value="Sigma54_activat"/>
    <property type="match status" value="1"/>
</dbReference>
<dbReference type="InterPro" id="IPR011006">
    <property type="entry name" value="CheY-like_superfamily"/>
</dbReference>
<dbReference type="InterPro" id="IPR058031">
    <property type="entry name" value="AAA_lid_NorR"/>
</dbReference>
<dbReference type="FunFam" id="3.40.50.300:FF:000006">
    <property type="entry name" value="DNA-binding transcriptional regulator NtrC"/>
    <property type="match status" value="1"/>
</dbReference>
<evidence type="ECO:0000313" key="10">
    <source>
        <dbReference type="Proteomes" id="UP000515312"/>
    </source>
</evidence>
<feature type="modified residue" description="4-aspartylphosphate" evidence="5">
    <location>
        <position position="60"/>
    </location>
</feature>
<dbReference type="GO" id="GO:0006355">
    <property type="term" value="P:regulation of DNA-templated transcription"/>
    <property type="evidence" value="ECO:0007669"/>
    <property type="project" value="InterPro"/>
</dbReference>
<gene>
    <name evidence="9" type="ORF">H7849_05875</name>
</gene>
<name>A0A7G8BLQ5_9BACT</name>
<feature type="domain" description="Sigma-54 factor interaction" evidence="7">
    <location>
        <begin position="150"/>
        <end position="377"/>
    </location>
</feature>
<dbReference type="Gene3D" id="1.10.8.60">
    <property type="match status" value="1"/>
</dbReference>
<evidence type="ECO:0000256" key="4">
    <source>
        <dbReference type="ARBA" id="ARBA00023163"/>
    </source>
</evidence>
<dbReference type="InterPro" id="IPR002197">
    <property type="entry name" value="HTH_Fis"/>
</dbReference>
<dbReference type="SUPFAM" id="SSF52540">
    <property type="entry name" value="P-loop containing nucleoside triphosphate hydrolases"/>
    <property type="match status" value="1"/>
</dbReference>
<dbReference type="PRINTS" id="PR01590">
    <property type="entry name" value="HTHFIS"/>
</dbReference>
<dbReference type="EMBL" id="CP060394">
    <property type="protein sequence ID" value="QNI33475.1"/>
    <property type="molecule type" value="Genomic_DNA"/>
</dbReference>
<dbReference type="PROSITE" id="PS50045">
    <property type="entry name" value="SIGMA54_INTERACT_4"/>
    <property type="match status" value="1"/>
</dbReference>
<dbReference type="Pfam" id="PF02954">
    <property type="entry name" value="HTH_8"/>
    <property type="match status" value="1"/>
</dbReference>
<dbReference type="SUPFAM" id="SSF46689">
    <property type="entry name" value="Homeodomain-like"/>
    <property type="match status" value="1"/>
</dbReference>
<reference evidence="9 10" key="1">
    <citation type="submission" date="2020-08" db="EMBL/GenBank/DDBJ databases">
        <title>Edaphobacter telluris sp. nov. and Acidobacterium dinghuensis sp. nov., two acidobacteria isolated from forest soil.</title>
        <authorList>
            <person name="Fu J."/>
            <person name="Qiu L."/>
        </authorList>
    </citation>
    <scope>NUCLEOTIDE SEQUENCE [LARGE SCALE GENOMIC DNA]</scope>
    <source>
        <strain evidence="9">4Y35</strain>
    </source>
</reference>
<dbReference type="Pfam" id="PF00072">
    <property type="entry name" value="Response_reg"/>
    <property type="match status" value="1"/>
</dbReference>
<evidence type="ECO:0000256" key="3">
    <source>
        <dbReference type="ARBA" id="ARBA00023015"/>
    </source>
</evidence>
<feature type="domain" description="Response regulatory" evidence="8">
    <location>
        <begin position="10"/>
        <end position="125"/>
    </location>
</feature>
<dbReference type="SUPFAM" id="SSF52172">
    <property type="entry name" value="CheY-like"/>
    <property type="match status" value="1"/>
</dbReference>
<dbReference type="PROSITE" id="PS00688">
    <property type="entry name" value="SIGMA54_INTERACT_3"/>
    <property type="match status" value="1"/>
</dbReference>
<dbReference type="GO" id="GO:0000160">
    <property type="term" value="P:phosphorelay signal transduction system"/>
    <property type="evidence" value="ECO:0007669"/>
    <property type="project" value="InterPro"/>
</dbReference>
<evidence type="ECO:0000259" key="8">
    <source>
        <dbReference type="PROSITE" id="PS50110"/>
    </source>
</evidence>
<dbReference type="AlphaFoldDB" id="A0A7G8BLQ5"/>
<evidence type="ECO:0000256" key="5">
    <source>
        <dbReference type="PROSITE-ProRule" id="PRU00169"/>
    </source>
</evidence>
<keyword evidence="10" id="KW-1185">Reference proteome</keyword>
<dbReference type="KEGG" id="adin:H7849_05875"/>
<dbReference type="InterPro" id="IPR003593">
    <property type="entry name" value="AAA+_ATPase"/>
</dbReference>
<dbReference type="CDD" id="cd00009">
    <property type="entry name" value="AAA"/>
    <property type="match status" value="1"/>
</dbReference>
<dbReference type="InterPro" id="IPR025944">
    <property type="entry name" value="Sigma_54_int_dom_CS"/>
</dbReference>
<dbReference type="Pfam" id="PF25601">
    <property type="entry name" value="AAA_lid_14"/>
    <property type="match status" value="1"/>
</dbReference>